<accession>A0A1S8A910</accession>
<proteinExistence type="predicted"/>
<protein>
    <submittedName>
        <fullName evidence="1">Uncharacterized protein</fullName>
    </submittedName>
</protein>
<name>A0A1S8A910_ROSNE</name>
<reference evidence="1" key="1">
    <citation type="submission" date="2016-03" db="EMBL/GenBank/DDBJ databases">
        <title>Draft genome sequence of Rosellinia necatrix.</title>
        <authorList>
            <person name="Kanematsu S."/>
        </authorList>
    </citation>
    <scope>NUCLEOTIDE SEQUENCE [LARGE SCALE GENOMIC DNA]</scope>
    <source>
        <strain evidence="1">W97</strain>
    </source>
</reference>
<dbReference type="EMBL" id="DF977481">
    <property type="protein sequence ID" value="GAW26541.1"/>
    <property type="molecule type" value="Genomic_DNA"/>
</dbReference>
<dbReference type="Proteomes" id="UP000054516">
    <property type="component" value="Unassembled WGS sequence"/>
</dbReference>
<evidence type="ECO:0000313" key="2">
    <source>
        <dbReference type="Proteomes" id="UP000054516"/>
    </source>
</evidence>
<organism evidence="1">
    <name type="scientific">Rosellinia necatrix</name>
    <name type="common">White root-rot fungus</name>
    <dbReference type="NCBI Taxonomy" id="77044"/>
    <lineage>
        <taxon>Eukaryota</taxon>
        <taxon>Fungi</taxon>
        <taxon>Dikarya</taxon>
        <taxon>Ascomycota</taxon>
        <taxon>Pezizomycotina</taxon>
        <taxon>Sordariomycetes</taxon>
        <taxon>Xylariomycetidae</taxon>
        <taxon>Xylariales</taxon>
        <taxon>Xylariaceae</taxon>
        <taxon>Rosellinia</taxon>
    </lineage>
</organism>
<sequence>MTTGYTRTTLFLASARLHYSSAHKTCGVVWLLAPFPTDVLRPCHLFESRRLDS</sequence>
<evidence type="ECO:0000313" key="1">
    <source>
        <dbReference type="EMBL" id="GAW26541.1"/>
    </source>
</evidence>
<dbReference type="AlphaFoldDB" id="A0A1S8A910"/>
<keyword evidence="2" id="KW-1185">Reference proteome</keyword>
<gene>
    <name evidence="1" type="ORF">SAMD00023353_3600780</name>
</gene>